<reference evidence="1 2" key="1">
    <citation type="submission" date="2018-08" db="EMBL/GenBank/DDBJ databases">
        <title>Genome and evolution of the arbuscular mycorrhizal fungus Diversispora epigaea (formerly Glomus versiforme) and its bacterial endosymbionts.</title>
        <authorList>
            <person name="Sun X."/>
            <person name="Fei Z."/>
            <person name="Harrison M."/>
        </authorList>
    </citation>
    <scope>NUCLEOTIDE SEQUENCE [LARGE SCALE GENOMIC DNA]</scope>
    <source>
        <strain evidence="1 2">IT104</strain>
    </source>
</reference>
<keyword evidence="2" id="KW-1185">Reference proteome</keyword>
<dbReference type="EMBL" id="PQFF01000109">
    <property type="protein sequence ID" value="RHZ81766.1"/>
    <property type="molecule type" value="Genomic_DNA"/>
</dbReference>
<gene>
    <name evidence="1" type="ORF">Glove_117g94</name>
</gene>
<sequence length="88" mass="10176">MGCSNESIESSQDLIIGKVLRKSITEYDTMLPIRHYEQILDRESREHFPLMPCEECELNSVLPLVALSIQQDRNVHYVPGFKNIKITN</sequence>
<evidence type="ECO:0000313" key="1">
    <source>
        <dbReference type="EMBL" id="RHZ81766.1"/>
    </source>
</evidence>
<dbReference type="AlphaFoldDB" id="A0A397J6W9"/>
<name>A0A397J6W9_9GLOM</name>
<comment type="caution">
    <text evidence="1">The sequence shown here is derived from an EMBL/GenBank/DDBJ whole genome shotgun (WGS) entry which is preliminary data.</text>
</comment>
<proteinExistence type="predicted"/>
<organism evidence="1 2">
    <name type="scientific">Diversispora epigaea</name>
    <dbReference type="NCBI Taxonomy" id="1348612"/>
    <lineage>
        <taxon>Eukaryota</taxon>
        <taxon>Fungi</taxon>
        <taxon>Fungi incertae sedis</taxon>
        <taxon>Mucoromycota</taxon>
        <taxon>Glomeromycotina</taxon>
        <taxon>Glomeromycetes</taxon>
        <taxon>Diversisporales</taxon>
        <taxon>Diversisporaceae</taxon>
        <taxon>Diversispora</taxon>
    </lineage>
</organism>
<evidence type="ECO:0000313" key="2">
    <source>
        <dbReference type="Proteomes" id="UP000266861"/>
    </source>
</evidence>
<protein>
    <submittedName>
        <fullName evidence="1">Uncharacterized protein</fullName>
    </submittedName>
</protein>
<dbReference type="Proteomes" id="UP000266861">
    <property type="component" value="Unassembled WGS sequence"/>
</dbReference>
<accession>A0A397J6W9</accession>